<dbReference type="Gene3D" id="3.30.300.30">
    <property type="match status" value="1"/>
</dbReference>
<feature type="domain" description="AMP-dependent synthetase/ligase" evidence="1">
    <location>
        <begin position="15"/>
        <end position="350"/>
    </location>
</feature>
<evidence type="ECO:0000313" key="4">
    <source>
        <dbReference type="Proteomes" id="UP000295718"/>
    </source>
</evidence>
<dbReference type="GO" id="GO:0031956">
    <property type="term" value="F:medium-chain fatty acid-CoA ligase activity"/>
    <property type="evidence" value="ECO:0007669"/>
    <property type="project" value="TreeGrafter"/>
</dbReference>
<dbReference type="GO" id="GO:0006631">
    <property type="term" value="P:fatty acid metabolic process"/>
    <property type="evidence" value="ECO:0007669"/>
    <property type="project" value="TreeGrafter"/>
</dbReference>
<gene>
    <name evidence="3" type="ORF">EDD76_11228</name>
</gene>
<reference evidence="3 4" key="1">
    <citation type="submission" date="2019-03" db="EMBL/GenBank/DDBJ databases">
        <title>Genomic Encyclopedia of Type Strains, Phase IV (KMG-IV): sequencing the most valuable type-strain genomes for metagenomic binning, comparative biology and taxonomic classification.</title>
        <authorList>
            <person name="Goeker M."/>
        </authorList>
    </citation>
    <scope>NUCLEOTIDE SEQUENCE [LARGE SCALE GENOMIC DNA]</scope>
    <source>
        <strain evidence="3 4">DSM 100556</strain>
    </source>
</reference>
<comment type="caution">
    <text evidence="3">The sequence shown here is derived from an EMBL/GenBank/DDBJ whole genome shotgun (WGS) entry which is preliminary data.</text>
</comment>
<feature type="domain" description="AMP-binding enzyme C-terminal" evidence="2">
    <location>
        <begin position="397"/>
        <end position="475"/>
    </location>
</feature>
<dbReference type="Gene3D" id="3.40.50.12780">
    <property type="entry name" value="N-terminal domain of ligase-like"/>
    <property type="match status" value="1"/>
</dbReference>
<protein>
    <submittedName>
        <fullName evidence="3">Long-chain acyl-CoA synthetase</fullName>
    </submittedName>
</protein>
<dbReference type="Pfam" id="PF13193">
    <property type="entry name" value="AMP-binding_C"/>
    <property type="match status" value="1"/>
</dbReference>
<evidence type="ECO:0000259" key="1">
    <source>
        <dbReference type="Pfam" id="PF00501"/>
    </source>
</evidence>
<dbReference type="Pfam" id="PF00501">
    <property type="entry name" value="AMP-binding"/>
    <property type="match status" value="1"/>
</dbReference>
<dbReference type="EMBL" id="SLUO01000012">
    <property type="protein sequence ID" value="TCL56201.1"/>
    <property type="molecule type" value="Genomic_DNA"/>
</dbReference>
<dbReference type="InterPro" id="IPR042099">
    <property type="entry name" value="ANL_N_sf"/>
</dbReference>
<sequence length="478" mass="54535">MKYEIDNIFEVLEKQKNNKKISFIYKDEIIKYNELYIKAINISEYINSKSDIITIFFENSIDYIAAFFAVLYSGKIVLPININTHINEIENIIRNTGSDLVLTNSDCKKKIDSIQIDILDIGILDSSHMCEKVSTPQNEIAIIFPTSGTTGIPKYVQITHINLISNFLSVFKIYNLKSHEKGLMMLPFTTAFWLSVDLLPSMWTGMSNTIYDGGFSRNKCLSLIERNMINYIIMVPSLFRMILKDAAHDNSRLESLKRITLGGEKIAEKELLEFIKQFPNIVLIQGYGMTEASPVITTTTYDDYNKKVGSVGRPIDQVKIKIIDSAGNELPIGKEGRITVAGPNVMKGYLNQKTSIISNGWLETGDIGYLDKEEYLYITGREKNMIIVGGRNVFSEEIESIIMQNDMVDDVKIYGEINQIHGEIIVAEVVFKCSTMDEQEAIEEIKEYCRKFLTNYKIPKKIIIKEMIEKTITNKTKR</sequence>
<evidence type="ECO:0000259" key="2">
    <source>
        <dbReference type="Pfam" id="PF13193"/>
    </source>
</evidence>
<dbReference type="PANTHER" id="PTHR43201">
    <property type="entry name" value="ACYL-COA SYNTHETASE"/>
    <property type="match status" value="1"/>
</dbReference>
<evidence type="ECO:0000313" key="3">
    <source>
        <dbReference type="EMBL" id="TCL56201.1"/>
    </source>
</evidence>
<accession>A0A4R1QT21</accession>
<dbReference type="RefSeq" id="WP_031389323.1">
    <property type="nucleotide sequence ID" value="NZ_JPNB01000001.1"/>
</dbReference>
<dbReference type="InterPro" id="IPR045851">
    <property type="entry name" value="AMP-bd_C_sf"/>
</dbReference>
<organism evidence="3 4">
    <name type="scientific">Kineothrix alysoides</name>
    <dbReference type="NCBI Taxonomy" id="1469948"/>
    <lineage>
        <taxon>Bacteria</taxon>
        <taxon>Bacillati</taxon>
        <taxon>Bacillota</taxon>
        <taxon>Clostridia</taxon>
        <taxon>Lachnospirales</taxon>
        <taxon>Lachnospiraceae</taxon>
        <taxon>Kineothrix</taxon>
    </lineage>
</organism>
<dbReference type="InterPro" id="IPR025110">
    <property type="entry name" value="AMP-bd_C"/>
</dbReference>
<dbReference type="InterPro" id="IPR020845">
    <property type="entry name" value="AMP-binding_CS"/>
</dbReference>
<dbReference type="PANTHER" id="PTHR43201:SF32">
    <property type="entry name" value="2-SUCCINYLBENZOATE--COA LIGASE, CHLOROPLASTIC_PEROXISOMAL"/>
    <property type="match status" value="1"/>
</dbReference>
<dbReference type="InterPro" id="IPR000873">
    <property type="entry name" value="AMP-dep_synth/lig_dom"/>
</dbReference>
<dbReference type="PROSITE" id="PS00455">
    <property type="entry name" value="AMP_BINDING"/>
    <property type="match status" value="1"/>
</dbReference>
<keyword evidence="4" id="KW-1185">Reference proteome</keyword>
<dbReference type="OrthoDB" id="9803968at2"/>
<dbReference type="Proteomes" id="UP000295718">
    <property type="component" value="Unassembled WGS sequence"/>
</dbReference>
<dbReference type="SUPFAM" id="SSF56801">
    <property type="entry name" value="Acetyl-CoA synthetase-like"/>
    <property type="match status" value="1"/>
</dbReference>
<dbReference type="AlphaFoldDB" id="A0A4R1QT21"/>
<dbReference type="STRING" id="1469948.GCA_000732725_00560"/>
<proteinExistence type="predicted"/>
<name>A0A4R1QT21_9FIRM</name>